<accession>A0A7Y4KPM1</accession>
<dbReference type="GO" id="GO:0005737">
    <property type="term" value="C:cytoplasm"/>
    <property type="evidence" value="ECO:0007669"/>
    <property type="project" value="TreeGrafter"/>
</dbReference>
<dbReference type="PANTHER" id="PTHR42940">
    <property type="entry name" value="ALCOHOL DEHYDROGENASE 1-RELATED"/>
    <property type="match status" value="1"/>
</dbReference>
<keyword evidence="9" id="KW-1185">Reference proteome</keyword>
<dbReference type="InterPro" id="IPR036291">
    <property type="entry name" value="NAD(P)-bd_dom_sf"/>
</dbReference>
<dbReference type="SMART" id="SM00829">
    <property type="entry name" value="PKS_ER"/>
    <property type="match status" value="1"/>
</dbReference>
<keyword evidence="4" id="KW-0479">Metal-binding</keyword>
<comment type="cofactor">
    <cofactor evidence="1">
        <name>Zn(2+)</name>
        <dbReference type="ChEBI" id="CHEBI:29105"/>
    </cofactor>
</comment>
<evidence type="ECO:0000313" key="9">
    <source>
        <dbReference type="Proteomes" id="UP000563426"/>
    </source>
</evidence>
<dbReference type="SUPFAM" id="SSF50129">
    <property type="entry name" value="GroES-like"/>
    <property type="match status" value="1"/>
</dbReference>
<dbReference type="Gene3D" id="3.40.50.720">
    <property type="entry name" value="NAD(P)-binding Rossmann-like Domain"/>
    <property type="match status" value="1"/>
</dbReference>
<evidence type="ECO:0000256" key="1">
    <source>
        <dbReference type="ARBA" id="ARBA00001947"/>
    </source>
</evidence>
<organism evidence="8 9">
    <name type="scientific">Corallococcus exercitus</name>
    <dbReference type="NCBI Taxonomy" id="2316736"/>
    <lineage>
        <taxon>Bacteria</taxon>
        <taxon>Pseudomonadati</taxon>
        <taxon>Myxococcota</taxon>
        <taxon>Myxococcia</taxon>
        <taxon>Myxococcales</taxon>
        <taxon>Cystobacterineae</taxon>
        <taxon>Myxococcaceae</taxon>
        <taxon>Corallococcus</taxon>
    </lineage>
</organism>
<dbReference type="InterPro" id="IPR014187">
    <property type="entry name" value="ADH_Zn_typ-2"/>
</dbReference>
<feature type="domain" description="Enoyl reductase (ER)" evidence="7">
    <location>
        <begin position="14"/>
        <end position="329"/>
    </location>
</feature>
<dbReference type="InterPro" id="IPR011032">
    <property type="entry name" value="GroES-like_sf"/>
</dbReference>
<proteinExistence type="inferred from homology"/>
<dbReference type="Pfam" id="PF08240">
    <property type="entry name" value="ADH_N"/>
    <property type="match status" value="1"/>
</dbReference>
<dbReference type="AlphaFoldDB" id="A0A7Y4KPM1"/>
<comment type="caution">
    <text evidence="8">The sequence shown here is derived from an EMBL/GenBank/DDBJ whole genome shotgun (WGS) entry which is preliminary data.</text>
</comment>
<dbReference type="NCBIfam" id="TIGR02822">
    <property type="entry name" value="adh_fam_2"/>
    <property type="match status" value="1"/>
</dbReference>
<dbReference type="Gene3D" id="3.90.180.10">
    <property type="entry name" value="Medium-chain alcohol dehydrogenases, catalytic domain"/>
    <property type="match status" value="1"/>
</dbReference>
<reference evidence="8 9" key="1">
    <citation type="submission" date="2020-05" db="EMBL/GenBank/DDBJ databases">
        <authorList>
            <person name="Whitworth D."/>
        </authorList>
    </citation>
    <scope>NUCLEOTIDE SEQUENCE [LARGE SCALE GENOMIC DNA]</scope>
    <source>
        <strain evidence="8 9">AB043B</strain>
    </source>
</reference>
<evidence type="ECO:0000259" key="7">
    <source>
        <dbReference type="SMART" id="SM00829"/>
    </source>
</evidence>
<dbReference type="InterPro" id="IPR020843">
    <property type="entry name" value="ER"/>
</dbReference>
<dbReference type="SUPFAM" id="SSF51735">
    <property type="entry name" value="NAD(P)-binding Rossmann-fold domains"/>
    <property type="match status" value="1"/>
</dbReference>
<dbReference type="PANTHER" id="PTHR42940:SF8">
    <property type="entry name" value="VACUOLAR PROTEIN SORTING-ASSOCIATED PROTEIN 11"/>
    <property type="match status" value="1"/>
</dbReference>
<dbReference type="GO" id="GO:0004022">
    <property type="term" value="F:alcohol dehydrogenase (NAD+) activity"/>
    <property type="evidence" value="ECO:0007669"/>
    <property type="project" value="UniProtKB-EC"/>
</dbReference>
<dbReference type="EMBL" id="JABFJV010000241">
    <property type="protein sequence ID" value="NOK37636.1"/>
    <property type="molecule type" value="Genomic_DNA"/>
</dbReference>
<evidence type="ECO:0000256" key="2">
    <source>
        <dbReference type="ARBA" id="ARBA00008072"/>
    </source>
</evidence>
<keyword evidence="6" id="KW-0560">Oxidoreductase</keyword>
<dbReference type="GO" id="GO:0046872">
    <property type="term" value="F:metal ion binding"/>
    <property type="evidence" value="ECO:0007669"/>
    <property type="project" value="UniProtKB-KW"/>
</dbReference>
<evidence type="ECO:0000256" key="5">
    <source>
        <dbReference type="ARBA" id="ARBA00022833"/>
    </source>
</evidence>
<protein>
    <recommendedName>
        <fullName evidence="3">alcohol dehydrogenase</fullName>
        <ecNumber evidence="3">1.1.1.1</ecNumber>
    </recommendedName>
</protein>
<keyword evidence="5" id="KW-0862">Zinc</keyword>
<dbReference type="EC" id="1.1.1.1" evidence="3"/>
<name>A0A7Y4KPM1_9BACT</name>
<dbReference type="CDD" id="cd08298">
    <property type="entry name" value="CAD2"/>
    <property type="match status" value="1"/>
</dbReference>
<dbReference type="RefSeq" id="WP_171437538.1">
    <property type="nucleotide sequence ID" value="NZ_JABFJV010000241.1"/>
</dbReference>
<dbReference type="InterPro" id="IPR013154">
    <property type="entry name" value="ADH-like_N"/>
</dbReference>
<sequence>MAGTLRAMVLDAPGQRLRLEHRPIPEPGPEQVLLKVHACAVCRTDLHVVDGELTRPKLPLVPGHEIVATVVTAGVRVEGFAPGLRVGVPWLGWSCGQCRFCRSGRENLCDTARFTGYDIDGGFAEYTVADARFCFPLPPSYRDVEAAPLMCAGLIGFRSLRMAGEGGRLGLYGFGAAAHILIQVARHQGRGVYAFTREGDVKGQAFARELGAVWAGGSDTLPPEPLDAAILFAPVGALVPAALRAVDKGGVVVCGGIHMSDIPSFPYSLLWEERVVRSVANLTRQDAMDFLALAPRVPVRTEVQVFPLSQANEALQALREGRVRGAAVLDMTAAE</sequence>
<dbReference type="Proteomes" id="UP000563426">
    <property type="component" value="Unassembled WGS sequence"/>
</dbReference>
<gene>
    <name evidence="8" type="ORF">HMI49_31000</name>
</gene>
<evidence type="ECO:0000256" key="3">
    <source>
        <dbReference type="ARBA" id="ARBA00013190"/>
    </source>
</evidence>
<comment type="similarity">
    <text evidence="2">Belongs to the zinc-containing alcohol dehydrogenase family.</text>
</comment>
<evidence type="ECO:0000256" key="4">
    <source>
        <dbReference type="ARBA" id="ARBA00022723"/>
    </source>
</evidence>
<evidence type="ECO:0000313" key="8">
    <source>
        <dbReference type="EMBL" id="NOK37636.1"/>
    </source>
</evidence>
<evidence type="ECO:0000256" key="6">
    <source>
        <dbReference type="ARBA" id="ARBA00023002"/>
    </source>
</evidence>